<evidence type="ECO:0000313" key="5">
    <source>
        <dbReference type="EMBL" id="MCX8998734.1"/>
    </source>
</evidence>
<protein>
    <submittedName>
        <fullName evidence="4">Glycosyltransferase family 8 protein</fullName>
    </submittedName>
</protein>
<dbReference type="Pfam" id="PF01501">
    <property type="entry name" value="Glyco_transf_8"/>
    <property type="match status" value="1"/>
</dbReference>
<reference evidence="4" key="1">
    <citation type="submission" date="2022-07" db="EMBL/GenBank/DDBJ databases">
        <title>Ectorhizobium quercum gen.nov., sp. nov.</title>
        <authorList>
            <person name="Ma T."/>
            <person name="Li Y."/>
        </authorList>
    </citation>
    <scope>NUCLEOTIDE SEQUENCE</scope>
    <source>
        <strain evidence="4">BDR2-2</strain>
    </source>
</reference>
<evidence type="ECO:0000256" key="3">
    <source>
        <dbReference type="ARBA" id="ARBA00022723"/>
    </source>
</evidence>
<keyword evidence="3" id="KW-0479">Metal-binding</keyword>
<gene>
    <name evidence="4" type="ORF">NOF55_03825</name>
    <name evidence="5" type="ORF">NOF55_16600</name>
</gene>
<organism evidence="4 6">
    <name type="scientific">Ectorhizobium quercum</name>
    <dbReference type="NCBI Taxonomy" id="2965071"/>
    <lineage>
        <taxon>Bacteria</taxon>
        <taxon>Pseudomonadati</taxon>
        <taxon>Pseudomonadota</taxon>
        <taxon>Alphaproteobacteria</taxon>
        <taxon>Hyphomicrobiales</taxon>
        <taxon>Rhizobiaceae</taxon>
        <taxon>Ectorhizobium</taxon>
    </lineage>
</organism>
<dbReference type="Gene3D" id="3.90.550.10">
    <property type="entry name" value="Spore Coat Polysaccharide Biosynthesis Protein SpsA, Chain A"/>
    <property type="match status" value="1"/>
</dbReference>
<accession>A0AAE3MZV3</accession>
<dbReference type="InterPro" id="IPR050748">
    <property type="entry name" value="Glycosyltrans_8_dom-fam"/>
</dbReference>
<name>A0AAE3MZV3_9HYPH</name>
<dbReference type="EMBL" id="JANFPI010000001">
    <property type="protein sequence ID" value="MCX8996227.1"/>
    <property type="molecule type" value="Genomic_DNA"/>
</dbReference>
<dbReference type="PANTHER" id="PTHR13778:SF47">
    <property type="entry name" value="LIPOPOLYSACCHARIDE 1,3-GALACTOSYLTRANSFERASE"/>
    <property type="match status" value="1"/>
</dbReference>
<dbReference type="AlphaFoldDB" id="A0AAE3MZV3"/>
<dbReference type="Proteomes" id="UP001208771">
    <property type="component" value="Unassembled WGS sequence"/>
</dbReference>
<dbReference type="CDD" id="cd04194">
    <property type="entry name" value="GT8_A4GalT_like"/>
    <property type="match status" value="1"/>
</dbReference>
<keyword evidence="2" id="KW-0808">Transferase</keyword>
<proteinExistence type="predicted"/>
<dbReference type="GO" id="GO:0046872">
    <property type="term" value="F:metal ion binding"/>
    <property type="evidence" value="ECO:0007669"/>
    <property type="project" value="UniProtKB-KW"/>
</dbReference>
<dbReference type="EMBL" id="JANFPI010000005">
    <property type="protein sequence ID" value="MCX8998734.1"/>
    <property type="molecule type" value="Genomic_DNA"/>
</dbReference>
<sequence length="307" mass="34697">MTIDIVLSADRGVLYGLATTVRSALESSSDIVNVHVLATGFSEKDRADLKRSWAHGKCGTVAFYDVPAEKLAPFRSTKYLKSKSAYARYFIALLPADVTRCIYLDTDLLVMRDLAEAARMDLAGHPIAAVADVSVRTRKSWPELRARLGLQDERTYFNSGFLIIDLTAWRAHDIEQALVDISIAAFDRLDSQDQDALNLVFENKTLLLDPDWNTSQYERPERLEGRIIHLIGTVKPWHARYAKKLDDPYMKNVMYDGFYGILDRTAYRGYRPWNVAGLGALAETFRGNIPTRDMIAGKLRRMVSRNG</sequence>
<dbReference type="GO" id="GO:0016757">
    <property type="term" value="F:glycosyltransferase activity"/>
    <property type="evidence" value="ECO:0007669"/>
    <property type="project" value="UniProtKB-KW"/>
</dbReference>
<dbReference type="SUPFAM" id="SSF53448">
    <property type="entry name" value="Nucleotide-diphospho-sugar transferases"/>
    <property type="match status" value="1"/>
</dbReference>
<evidence type="ECO:0000256" key="2">
    <source>
        <dbReference type="ARBA" id="ARBA00022679"/>
    </source>
</evidence>
<keyword evidence="1" id="KW-0328">Glycosyltransferase</keyword>
<dbReference type="RefSeq" id="WP_306409974.1">
    <property type="nucleotide sequence ID" value="NZ_JANFPI010000001.1"/>
</dbReference>
<comment type="caution">
    <text evidence="4">The sequence shown here is derived from an EMBL/GenBank/DDBJ whole genome shotgun (WGS) entry which is preliminary data.</text>
</comment>
<dbReference type="InterPro" id="IPR002495">
    <property type="entry name" value="Glyco_trans_8"/>
</dbReference>
<keyword evidence="6" id="KW-1185">Reference proteome</keyword>
<dbReference type="InterPro" id="IPR029044">
    <property type="entry name" value="Nucleotide-diphossugar_trans"/>
</dbReference>
<evidence type="ECO:0000313" key="6">
    <source>
        <dbReference type="Proteomes" id="UP001208771"/>
    </source>
</evidence>
<evidence type="ECO:0000256" key="1">
    <source>
        <dbReference type="ARBA" id="ARBA00022676"/>
    </source>
</evidence>
<evidence type="ECO:0000313" key="4">
    <source>
        <dbReference type="EMBL" id="MCX8996227.1"/>
    </source>
</evidence>
<dbReference type="PANTHER" id="PTHR13778">
    <property type="entry name" value="GLYCOSYLTRANSFERASE 8 DOMAIN-CONTAINING PROTEIN"/>
    <property type="match status" value="1"/>
</dbReference>